<gene>
    <name evidence="1" type="ORF">GBAR_LOCUS595</name>
</gene>
<dbReference type="InterPro" id="IPR036388">
    <property type="entry name" value="WH-like_DNA-bd_sf"/>
</dbReference>
<sequence length="233" mass="25994">MIQVTNGHEALNGWRTESMYSYSEAAHLANVSTSTVKNWLFGYTVKGRDVPPLFPSSDAAMVSFLQMIEIMVAGRFRKSALGGKSVPFRAVRDAYVNARESWGIEYPFAHMRLEALGGHIVHFLREGSSIASYQSLDAPEQWTLPGLLRETIDQIEYDDELASRWFPIGKAVPIVVDPKLSTGLPVIKGRGVTVQAIRNRFKAGLRIDFIAKDFEMEPDLVETALQYGERIAA</sequence>
<evidence type="ECO:0000313" key="1">
    <source>
        <dbReference type="EMBL" id="CAI7990961.1"/>
    </source>
</evidence>
<reference evidence="1" key="1">
    <citation type="submission" date="2023-03" db="EMBL/GenBank/DDBJ databases">
        <authorList>
            <person name="Steffen K."/>
            <person name="Cardenas P."/>
        </authorList>
    </citation>
    <scope>NUCLEOTIDE SEQUENCE</scope>
</reference>
<dbReference type="SUPFAM" id="SSF46689">
    <property type="entry name" value="Homeodomain-like"/>
    <property type="match status" value="1"/>
</dbReference>
<organism evidence="1 2">
    <name type="scientific">Geodia barretti</name>
    <name type="common">Barrett's horny sponge</name>
    <dbReference type="NCBI Taxonomy" id="519541"/>
    <lineage>
        <taxon>Eukaryota</taxon>
        <taxon>Metazoa</taxon>
        <taxon>Porifera</taxon>
        <taxon>Demospongiae</taxon>
        <taxon>Heteroscleromorpha</taxon>
        <taxon>Tetractinellida</taxon>
        <taxon>Astrophorina</taxon>
        <taxon>Geodiidae</taxon>
        <taxon>Geodia</taxon>
    </lineage>
</organism>
<comment type="caution">
    <text evidence="1">The sequence shown here is derived from an EMBL/GenBank/DDBJ whole genome shotgun (WGS) entry which is preliminary data.</text>
</comment>
<name>A0AA35VT01_GEOBA</name>
<dbReference type="InterPro" id="IPR007367">
    <property type="entry name" value="DUF433"/>
</dbReference>
<accession>A0AA35VT01</accession>
<dbReference type="AlphaFoldDB" id="A0AA35VT01"/>
<evidence type="ECO:0000313" key="2">
    <source>
        <dbReference type="Proteomes" id="UP001174909"/>
    </source>
</evidence>
<proteinExistence type="predicted"/>
<dbReference type="Pfam" id="PF04255">
    <property type="entry name" value="DUF433"/>
    <property type="match status" value="1"/>
</dbReference>
<dbReference type="Gene3D" id="1.10.10.10">
    <property type="entry name" value="Winged helix-like DNA-binding domain superfamily/Winged helix DNA-binding domain"/>
    <property type="match status" value="1"/>
</dbReference>
<dbReference type="InterPro" id="IPR009057">
    <property type="entry name" value="Homeodomain-like_sf"/>
</dbReference>
<protein>
    <submittedName>
        <fullName evidence="1">Uncharacterized protein Rv2308</fullName>
    </submittedName>
</protein>
<dbReference type="EMBL" id="CASHTH010000097">
    <property type="protein sequence ID" value="CAI7990961.1"/>
    <property type="molecule type" value="Genomic_DNA"/>
</dbReference>
<keyword evidence="2" id="KW-1185">Reference proteome</keyword>
<dbReference type="Proteomes" id="UP001174909">
    <property type="component" value="Unassembled WGS sequence"/>
</dbReference>